<sequence length="66" mass="7337">MTPKHPDIIVMLTGHDGNAFVVLGRCCQAAREAGLSEEEITTFMAEATASDYDHLLQTAIRWFEVQ</sequence>
<dbReference type="Proteomes" id="UP000481421">
    <property type="component" value="Unassembled WGS sequence"/>
</dbReference>
<protein>
    <recommendedName>
        <fullName evidence="3">DUF982 domain-containing protein</fullName>
    </recommendedName>
</protein>
<gene>
    <name evidence="1" type="ORF">G3572_21115</name>
</gene>
<evidence type="ECO:0008006" key="3">
    <source>
        <dbReference type="Google" id="ProtNLM"/>
    </source>
</evidence>
<dbReference type="AlphaFoldDB" id="A0A6B3RV70"/>
<dbReference type="EMBL" id="JAAIKE010000016">
    <property type="protein sequence ID" value="NEX48698.1"/>
    <property type="molecule type" value="Genomic_DNA"/>
</dbReference>
<accession>A0A6B3RV70</accession>
<reference evidence="1 2" key="1">
    <citation type="submission" date="2020-02" db="EMBL/GenBank/DDBJ databases">
        <title>Rhodobacter algicola sp. nov., isolated from microalga culture.</title>
        <authorList>
            <person name="Park C.-Y."/>
        </authorList>
    </citation>
    <scope>NUCLEOTIDE SEQUENCE [LARGE SCALE GENOMIC DNA]</scope>
    <source>
        <strain evidence="1 2">ETT8</strain>
    </source>
</reference>
<proteinExistence type="predicted"/>
<evidence type="ECO:0000313" key="2">
    <source>
        <dbReference type="Proteomes" id="UP000481421"/>
    </source>
</evidence>
<comment type="caution">
    <text evidence="1">The sequence shown here is derived from an EMBL/GenBank/DDBJ whole genome shotgun (WGS) entry which is preliminary data.</text>
</comment>
<dbReference type="RefSeq" id="WP_164615577.1">
    <property type="nucleotide sequence ID" value="NZ_JAAIKE010000016.1"/>
</dbReference>
<name>A0A6B3RV70_9RHOB</name>
<keyword evidence="2" id="KW-1185">Reference proteome</keyword>
<organism evidence="1 2">
    <name type="scientific">Pseudotabrizicola algicola</name>
    <dbReference type="NCBI Taxonomy" id="2709381"/>
    <lineage>
        <taxon>Bacteria</taxon>
        <taxon>Pseudomonadati</taxon>
        <taxon>Pseudomonadota</taxon>
        <taxon>Alphaproteobacteria</taxon>
        <taxon>Rhodobacterales</taxon>
        <taxon>Paracoccaceae</taxon>
        <taxon>Pseudotabrizicola</taxon>
    </lineage>
</organism>
<evidence type="ECO:0000313" key="1">
    <source>
        <dbReference type="EMBL" id="NEX48698.1"/>
    </source>
</evidence>